<feature type="transmembrane region" description="Helical" evidence="1">
    <location>
        <begin position="47"/>
        <end position="65"/>
    </location>
</feature>
<dbReference type="AlphaFoldDB" id="A0A0E9S4F7"/>
<proteinExistence type="predicted"/>
<keyword evidence="1" id="KW-0812">Transmembrane</keyword>
<evidence type="ECO:0000256" key="1">
    <source>
        <dbReference type="SAM" id="Phobius"/>
    </source>
</evidence>
<sequence>MFFKVIFLINNYHLIYKSTFLAIHKILSKASLSGSFFKCTYFIQHRMPLYFFAIFPVKVLLRFCFLHNKK</sequence>
<accession>A0A0E9S4F7</accession>
<dbReference type="EMBL" id="GBXM01072475">
    <property type="protein sequence ID" value="JAH36102.1"/>
    <property type="molecule type" value="Transcribed_RNA"/>
</dbReference>
<reference evidence="2" key="1">
    <citation type="submission" date="2014-11" db="EMBL/GenBank/DDBJ databases">
        <authorList>
            <person name="Amaro Gonzalez C."/>
        </authorList>
    </citation>
    <scope>NUCLEOTIDE SEQUENCE</scope>
</reference>
<organism evidence="2">
    <name type="scientific">Anguilla anguilla</name>
    <name type="common">European freshwater eel</name>
    <name type="synonym">Muraena anguilla</name>
    <dbReference type="NCBI Taxonomy" id="7936"/>
    <lineage>
        <taxon>Eukaryota</taxon>
        <taxon>Metazoa</taxon>
        <taxon>Chordata</taxon>
        <taxon>Craniata</taxon>
        <taxon>Vertebrata</taxon>
        <taxon>Euteleostomi</taxon>
        <taxon>Actinopterygii</taxon>
        <taxon>Neopterygii</taxon>
        <taxon>Teleostei</taxon>
        <taxon>Anguilliformes</taxon>
        <taxon>Anguillidae</taxon>
        <taxon>Anguilla</taxon>
    </lineage>
</organism>
<evidence type="ECO:0000313" key="2">
    <source>
        <dbReference type="EMBL" id="JAH36102.1"/>
    </source>
</evidence>
<keyword evidence="1" id="KW-1133">Transmembrane helix</keyword>
<keyword evidence="1" id="KW-0472">Membrane</keyword>
<protein>
    <submittedName>
        <fullName evidence="2">Uncharacterized protein</fullName>
    </submittedName>
</protein>
<reference evidence="2" key="2">
    <citation type="journal article" date="2015" name="Fish Shellfish Immunol.">
        <title>Early steps in the European eel (Anguilla anguilla)-Vibrio vulnificus interaction in the gills: Role of the RtxA13 toxin.</title>
        <authorList>
            <person name="Callol A."/>
            <person name="Pajuelo D."/>
            <person name="Ebbesson L."/>
            <person name="Teles M."/>
            <person name="MacKenzie S."/>
            <person name="Amaro C."/>
        </authorList>
    </citation>
    <scope>NUCLEOTIDE SEQUENCE</scope>
</reference>
<name>A0A0E9S4F7_ANGAN</name>